<reference evidence="4" key="1">
    <citation type="submission" date="2016-10" db="EMBL/GenBank/DDBJ databases">
        <authorList>
            <person name="Varghese N."/>
            <person name="Submissions S."/>
        </authorList>
    </citation>
    <scope>NUCLEOTIDE SEQUENCE [LARGE SCALE GENOMIC DNA]</scope>
    <source>
        <strain evidence="4">DSM 15310</strain>
    </source>
</reference>
<name>A0A1I0BWR3_9BACT</name>
<evidence type="ECO:0000256" key="1">
    <source>
        <dbReference type="SAM" id="SignalP"/>
    </source>
</evidence>
<evidence type="ECO:0000313" key="3">
    <source>
        <dbReference type="EMBL" id="SET11422.1"/>
    </source>
</evidence>
<feature type="domain" description="Outer membrane protein beta-barrel" evidence="2">
    <location>
        <begin position="212"/>
        <end position="352"/>
    </location>
</feature>
<organism evidence="3 4">
    <name type="scientific">Hymenobacter actinosclerus</name>
    <dbReference type="NCBI Taxonomy" id="82805"/>
    <lineage>
        <taxon>Bacteria</taxon>
        <taxon>Pseudomonadati</taxon>
        <taxon>Bacteroidota</taxon>
        <taxon>Cytophagia</taxon>
        <taxon>Cytophagales</taxon>
        <taxon>Hymenobacteraceae</taxon>
        <taxon>Hymenobacter</taxon>
    </lineage>
</organism>
<dbReference type="Pfam" id="PF13568">
    <property type="entry name" value="OMP_b-brl_2"/>
    <property type="match status" value="1"/>
</dbReference>
<evidence type="ECO:0000259" key="2">
    <source>
        <dbReference type="Pfam" id="PF13568"/>
    </source>
</evidence>
<dbReference type="OrthoDB" id="878604at2"/>
<feature type="signal peptide" evidence="1">
    <location>
        <begin position="1"/>
        <end position="22"/>
    </location>
</feature>
<keyword evidence="1" id="KW-0732">Signal</keyword>
<protein>
    <submittedName>
        <fullName evidence="3">Outer membrane protein beta-barrel domain-containing protein</fullName>
    </submittedName>
</protein>
<gene>
    <name evidence="3" type="ORF">SAMN04487998_1222</name>
</gene>
<accession>A0A1I0BWR3</accession>
<dbReference type="Proteomes" id="UP000198697">
    <property type="component" value="Unassembled WGS sequence"/>
</dbReference>
<dbReference type="InterPro" id="IPR025665">
    <property type="entry name" value="Beta-barrel_OMP_2"/>
</dbReference>
<dbReference type="EMBL" id="FOHS01000001">
    <property type="protein sequence ID" value="SET11422.1"/>
    <property type="molecule type" value="Genomic_DNA"/>
</dbReference>
<keyword evidence="4" id="KW-1185">Reference proteome</keyword>
<feature type="chain" id="PRO_5011565861" evidence="1">
    <location>
        <begin position="23"/>
        <end position="376"/>
    </location>
</feature>
<dbReference type="AlphaFoldDB" id="A0A1I0BWR3"/>
<dbReference type="RefSeq" id="WP_092769347.1">
    <property type="nucleotide sequence ID" value="NZ_FOHS01000001.1"/>
</dbReference>
<sequence length="376" mass="41310">MNKEIFSWILFLFLTLPAALHAQSSGQDYVLTTAGDTLRGRIKITQKPVKTVWLYRTGQPADSFTANQLRGYGDPKGLLETTRQVGPHGKKEFVSALVTGYVSLFIGVTSDGTNRFFLQPADSAYVVEVSAEVPRLSYLRVMGNRCAKIDFSDARLESKYRYSPRGLTQLVLDYNACLQQPSQIIANTSGGLRLLPGFQAGLNLVSTGRGGTGYQVGALVQATNKSAFSIRAELIYSKIRREYDPEDLFNGFAPYTTSRTIKLDYGQLQLPITVRYTIGHGLLRPHVAAGLLGALNFRNKSTAAIKKSSEPAPVVYPLDYPGSSSIGATGGVGLSFYQPKGFVPGLELRYDYIPADPEPYDKLQLNAIRFNFSVMF</sequence>
<proteinExistence type="predicted"/>
<evidence type="ECO:0000313" key="4">
    <source>
        <dbReference type="Proteomes" id="UP000198697"/>
    </source>
</evidence>